<dbReference type="GO" id="GO:0090313">
    <property type="term" value="P:regulation of protein targeting to membrane"/>
    <property type="evidence" value="ECO:0007669"/>
    <property type="project" value="TreeGrafter"/>
</dbReference>
<dbReference type="Pfam" id="PF05170">
    <property type="entry name" value="AsmA"/>
    <property type="match status" value="1"/>
</dbReference>
<dbReference type="GO" id="GO:0005886">
    <property type="term" value="C:plasma membrane"/>
    <property type="evidence" value="ECO:0007669"/>
    <property type="project" value="TreeGrafter"/>
</dbReference>
<feature type="region of interest" description="Disordered" evidence="1">
    <location>
        <begin position="39"/>
        <end position="61"/>
    </location>
</feature>
<dbReference type="InterPro" id="IPR007844">
    <property type="entry name" value="AsmA"/>
</dbReference>
<accession>A0A376VJ91</accession>
<dbReference type="Proteomes" id="UP000254495">
    <property type="component" value="Unassembled WGS sequence"/>
</dbReference>
<dbReference type="PANTHER" id="PTHR30441:SF4">
    <property type="entry name" value="PROTEIN ASMA"/>
    <property type="match status" value="1"/>
</dbReference>
<name>A0A376VJ91_ECOLX</name>
<feature type="compositionally biased region" description="Polar residues" evidence="1">
    <location>
        <begin position="41"/>
        <end position="59"/>
    </location>
</feature>
<evidence type="ECO:0000259" key="2">
    <source>
        <dbReference type="Pfam" id="PF05170"/>
    </source>
</evidence>
<dbReference type="AlphaFoldDB" id="A0A376VJ91"/>
<evidence type="ECO:0000256" key="1">
    <source>
        <dbReference type="SAM" id="MobiDB-lite"/>
    </source>
</evidence>
<dbReference type="PANTHER" id="PTHR30441">
    <property type="entry name" value="DUF748 DOMAIN-CONTAINING PROTEIN"/>
    <property type="match status" value="1"/>
</dbReference>
<evidence type="ECO:0000313" key="3">
    <source>
        <dbReference type="EMBL" id="STJ10638.1"/>
    </source>
</evidence>
<sequence length="135" mass="14922">MTANDSTLSGQAQVTLTEKPEWQLRLQFPQLNLDNLIPLNETANGENGAAQQGQSQSTLPRPVISSRIDEPAYQDCKAFTADILLQASNVRWRGMNFTDVATQMTNKSGLLEITQLQGKLNGGQVSLPARWTRHQ</sequence>
<reference evidence="3 4" key="1">
    <citation type="submission" date="2018-06" db="EMBL/GenBank/DDBJ databases">
        <authorList>
            <consortium name="Pathogen Informatics"/>
            <person name="Doyle S."/>
        </authorList>
    </citation>
    <scope>NUCLEOTIDE SEQUENCE [LARGE SCALE GENOMIC DNA]</scope>
    <source>
        <strain evidence="3 4">NCTC9077</strain>
    </source>
</reference>
<evidence type="ECO:0000313" key="4">
    <source>
        <dbReference type="Proteomes" id="UP000254495"/>
    </source>
</evidence>
<dbReference type="InterPro" id="IPR052894">
    <property type="entry name" value="AsmA-related"/>
</dbReference>
<dbReference type="EMBL" id="UGCU01000001">
    <property type="protein sequence ID" value="STJ10638.1"/>
    <property type="molecule type" value="Genomic_DNA"/>
</dbReference>
<organism evidence="3 4">
    <name type="scientific">Escherichia coli</name>
    <dbReference type="NCBI Taxonomy" id="562"/>
    <lineage>
        <taxon>Bacteria</taxon>
        <taxon>Pseudomonadati</taxon>
        <taxon>Pseudomonadota</taxon>
        <taxon>Gammaproteobacteria</taxon>
        <taxon>Enterobacterales</taxon>
        <taxon>Enterobacteriaceae</taxon>
        <taxon>Escherichia</taxon>
    </lineage>
</organism>
<gene>
    <name evidence="3" type="primary">asmA_3</name>
    <name evidence="3" type="ORF">NCTC9077_02318</name>
</gene>
<protein>
    <submittedName>
        <fullName evidence="3">Putative outer membrane assembly protein</fullName>
    </submittedName>
</protein>
<proteinExistence type="predicted"/>
<feature type="domain" description="AsmA" evidence="2">
    <location>
        <begin position="15"/>
        <end position="131"/>
    </location>
</feature>